<dbReference type="PANTHER" id="PTHR11067">
    <property type="entry name" value="INOSINE TRIPHOSPHATE PYROPHOSPHATASE/HAM1 PROTEIN"/>
    <property type="match status" value="1"/>
</dbReference>
<dbReference type="GO" id="GO:0036222">
    <property type="term" value="F:XTP diphosphatase activity"/>
    <property type="evidence" value="ECO:0007669"/>
    <property type="project" value="UniProtKB-UniRule"/>
</dbReference>
<evidence type="ECO:0000313" key="14">
    <source>
        <dbReference type="EMBL" id="CAE0440552.1"/>
    </source>
</evidence>
<feature type="binding site" evidence="13">
    <location>
        <begin position="162"/>
        <end position="165"/>
    </location>
    <ligand>
        <name>ITP</name>
        <dbReference type="ChEBI" id="CHEBI:61402"/>
    </ligand>
</feature>
<evidence type="ECO:0000256" key="5">
    <source>
        <dbReference type="ARBA" id="ARBA00022741"/>
    </source>
</evidence>
<evidence type="ECO:0000256" key="12">
    <source>
        <dbReference type="ARBA" id="ARBA00093271"/>
    </source>
</evidence>
<dbReference type="EC" id="3.6.1.66" evidence="13"/>
<keyword evidence="6 13" id="KW-0378">Hydrolase</keyword>
<dbReference type="GO" id="GO:0000166">
    <property type="term" value="F:nucleotide binding"/>
    <property type="evidence" value="ECO:0007669"/>
    <property type="project" value="UniProtKB-KW"/>
</dbReference>
<dbReference type="GO" id="GO:0005737">
    <property type="term" value="C:cytoplasm"/>
    <property type="evidence" value="ECO:0007669"/>
    <property type="project" value="UniProtKB-SubCell"/>
</dbReference>
<comment type="function">
    <text evidence="13">Pyrophosphatase that hydrolyzes non-canonical purine nucleotides such as inosine triphosphate (ITP), deoxyinosine triphosphate (dITP) or xanthosine 5'-triphosphate (XTP) to their respective monophosphate derivatives. The enzyme does not distinguish between the deoxy- and ribose forms. Probably excludes non-canonical purines from RNA and DNA precursor pools, thus preventing their incorporation into RNA and DNA and avoiding chromosomal lesions.</text>
</comment>
<comment type="function">
    <text evidence="9">Pyrophosphatase that hydrolyzes the non-canonical purine nucleotides inosine triphosphate (ITP), deoxyinosine triphosphate (dITP) as well as 2'-deoxy-N-6-hydroxylaminopurine triphosphate (dHAPTP) and xanthosine 5'-triphosphate (XTP) to their respective monophosphate derivatives. The enzyme does not distinguish between the deoxy- and ribose forms. Probably excludes non-canonical purines from RNA and DNA precursor pools, thus preventing their incorporation into RNA and DNA and avoiding chromosomal lesions.</text>
</comment>
<evidence type="ECO:0000256" key="9">
    <source>
        <dbReference type="ARBA" id="ARBA00054940"/>
    </source>
</evidence>
<dbReference type="InterPro" id="IPR002637">
    <property type="entry name" value="RdgB/HAM1"/>
</dbReference>
<feature type="binding site" evidence="13">
    <location>
        <position position="68"/>
    </location>
    <ligand>
        <name>ITP</name>
        <dbReference type="ChEBI" id="CHEBI:61402"/>
    </ligand>
</feature>
<feature type="binding site" evidence="13">
    <location>
        <position position="86"/>
    </location>
    <ligand>
        <name>Mg(2+)</name>
        <dbReference type="ChEBI" id="CHEBI:18420"/>
    </ligand>
</feature>
<dbReference type="HAMAP" id="MF_03148">
    <property type="entry name" value="HAM1_NTPase"/>
    <property type="match status" value="1"/>
</dbReference>
<comment type="subcellular location">
    <subcellularLocation>
        <location evidence="1 13">Cytoplasm</location>
    </subcellularLocation>
</comment>
<evidence type="ECO:0000256" key="11">
    <source>
        <dbReference type="ARBA" id="ARBA00093255"/>
    </source>
</evidence>
<dbReference type="GO" id="GO:0009204">
    <property type="term" value="P:deoxyribonucleoside triphosphate catabolic process"/>
    <property type="evidence" value="ECO:0007669"/>
    <property type="project" value="UniProtKB-UniRule"/>
</dbReference>
<evidence type="ECO:0000256" key="13">
    <source>
        <dbReference type="HAMAP-Rule" id="MF_03148"/>
    </source>
</evidence>
<feature type="binding site" evidence="13">
    <location>
        <position position="56"/>
    </location>
    <ligand>
        <name>Mg(2+)</name>
        <dbReference type="ChEBI" id="CHEBI:18420"/>
    </ligand>
</feature>
<comment type="catalytic activity">
    <reaction evidence="10">
        <text>ITP + H2O = IMP + diphosphate + H(+)</text>
        <dbReference type="Rhea" id="RHEA:29399"/>
        <dbReference type="ChEBI" id="CHEBI:15377"/>
        <dbReference type="ChEBI" id="CHEBI:15378"/>
        <dbReference type="ChEBI" id="CHEBI:33019"/>
        <dbReference type="ChEBI" id="CHEBI:58053"/>
        <dbReference type="ChEBI" id="CHEBI:61402"/>
        <dbReference type="EC" id="3.6.1.66"/>
    </reaction>
    <physiologicalReaction direction="left-to-right" evidence="10">
        <dbReference type="Rhea" id="RHEA:29400"/>
    </physiologicalReaction>
</comment>
<reference evidence="14" key="1">
    <citation type="submission" date="2021-01" db="EMBL/GenBank/DDBJ databases">
        <authorList>
            <person name="Corre E."/>
            <person name="Pelletier E."/>
            <person name="Niang G."/>
            <person name="Scheremetjew M."/>
            <person name="Finn R."/>
            <person name="Kale V."/>
            <person name="Holt S."/>
            <person name="Cochrane G."/>
            <person name="Meng A."/>
            <person name="Brown T."/>
            <person name="Cohen L."/>
        </authorList>
    </citation>
    <scope>NUCLEOTIDE SEQUENCE</scope>
    <source>
        <strain evidence="14">GSBS06</strain>
    </source>
</reference>
<gene>
    <name evidence="14" type="ORF">ASTO00021_LOCUS10686</name>
</gene>
<keyword evidence="13" id="KW-0464">Manganese</keyword>
<dbReference type="CDD" id="cd00515">
    <property type="entry name" value="HAM1"/>
    <property type="match status" value="1"/>
</dbReference>
<dbReference type="GO" id="GO:0036220">
    <property type="term" value="F:ITP diphosphatase activity"/>
    <property type="evidence" value="ECO:0007669"/>
    <property type="project" value="UniProtKB-UniRule"/>
</dbReference>
<comment type="cofactor">
    <cofactor evidence="13">
        <name>Mg(2+)</name>
        <dbReference type="ChEBI" id="CHEBI:18420"/>
    </cofactor>
    <cofactor evidence="13">
        <name>Mn(2+)</name>
        <dbReference type="ChEBI" id="CHEBI:29035"/>
    </cofactor>
    <text evidence="13">Binds 1 divalent metal cation per subunit; can use either Mg(2+) or Mn(2+).</text>
</comment>
<evidence type="ECO:0000256" key="2">
    <source>
        <dbReference type="ARBA" id="ARBA00008023"/>
    </source>
</evidence>
<dbReference type="FunFam" id="3.90.950.10:FF:000003">
    <property type="entry name" value="Inosine triphosphate pyrophosphatase"/>
    <property type="match status" value="1"/>
</dbReference>
<proteinExistence type="inferred from homology"/>
<keyword evidence="8 13" id="KW-0546">Nucleotide metabolism</keyword>
<dbReference type="SUPFAM" id="SSF52972">
    <property type="entry name" value="ITPase-like"/>
    <property type="match status" value="1"/>
</dbReference>
<dbReference type="GO" id="GO:0046872">
    <property type="term" value="F:metal ion binding"/>
    <property type="evidence" value="ECO:0007669"/>
    <property type="project" value="UniProtKB-KW"/>
</dbReference>
<evidence type="ECO:0000256" key="6">
    <source>
        <dbReference type="ARBA" id="ARBA00022801"/>
    </source>
</evidence>
<evidence type="ECO:0000256" key="4">
    <source>
        <dbReference type="ARBA" id="ARBA00022723"/>
    </source>
</evidence>
<evidence type="ECO:0000256" key="3">
    <source>
        <dbReference type="ARBA" id="ARBA00022490"/>
    </source>
</evidence>
<evidence type="ECO:0000256" key="1">
    <source>
        <dbReference type="ARBA" id="ARBA00004496"/>
    </source>
</evidence>
<comment type="catalytic activity">
    <reaction evidence="11">
        <text>dITP + H2O = dIMP + diphosphate + H(+)</text>
        <dbReference type="Rhea" id="RHEA:28342"/>
        <dbReference type="ChEBI" id="CHEBI:15377"/>
        <dbReference type="ChEBI" id="CHEBI:15378"/>
        <dbReference type="ChEBI" id="CHEBI:33019"/>
        <dbReference type="ChEBI" id="CHEBI:61194"/>
        <dbReference type="ChEBI" id="CHEBI:61382"/>
        <dbReference type="EC" id="3.6.1.66"/>
    </reaction>
    <physiologicalReaction direction="left-to-right" evidence="11">
        <dbReference type="Rhea" id="RHEA:28343"/>
    </physiologicalReaction>
</comment>
<comment type="subunit">
    <text evidence="13">Homodimer.</text>
</comment>
<dbReference type="GO" id="GO:0035870">
    <property type="term" value="F:dITP diphosphatase activity"/>
    <property type="evidence" value="ECO:0007669"/>
    <property type="project" value="UniProtKB-UniRule"/>
</dbReference>
<dbReference type="EMBL" id="HBIN01014132">
    <property type="protein sequence ID" value="CAE0440552.1"/>
    <property type="molecule type" value="Transcribed_RNA"/>
</dbReference>
<feature type="binding site" evidence="13">
    <location>
        <begin position="13"/>
        <end position="18"/>
    </location>
    <ligand>
        <name>ITP</name>
        <dbReference type="ChEBI" id="CHEBI:61402"/>
    </ligand>
</feature>
<sequence length="208" mass="23207">MMASSRPVVTFVTGNAKKLEEVRRILGIDSEKRTVEGETKPTLNFEIKNEKFDLPELQGEPIEVAAEKCKLAIEQMSSKGPVMVEDTSLCYNALGGLPGVYIKWFLDKTGHAGLNNLLKAYDDKSAYAQCIFAYCAGVGEPVHTFVGQTHGKIVPARGPNDFGWDPVFQPDGFEQTYAEMDKDAKNTISHRYRALDKLRDYLMKNPPK</sequence>
<dbReference type="AlphaFoldDB" id="A0A7S3PIM6"/>
<dbReference type="Gene3D" id="3.90.950.10">
    <property type="match status" value="1"/>
</dbReference>
<comment type="catalytic activity">
    <reaction evidence="12">
        <text>N(6)-hydroxy-dATP + H2O = N(6)-hydroxy-dAMP + diphosphate + H(+)</text>
        <dbReference type="Rhea" id="RHEA:83971"/>
        <dbReference type="ChEBI" id="CHEBI:15377"/>
        <dbReference type="ChEBI" id="CHEBI:15378"/>
        <dbReference type="ChEBI" id="CHEBI:33019"/>
        <dbReference type="ChEBI" id="CHEBI:233529"/>
        <dbReference type="ChEBI" id="CHEBI:233530"/>
    </reaction>
    <physiologicalReaction direction="left-to-right" evidence="12">
        <dbReference type="Rhea" id="RHEA:83972"/>
    </physiologicalReaction>
</comment>
<dbReference type="Pfam" id="PF01725">
    <property type="entry name" value="Ham1p_like"/>
    <property type="match status" value="1"/>
</dbReference>
<evidence type="ECO:0000256" key="10">
    <source>
        <dbReference type="ARBA" id="ARBA00093218"/>
    </source>
</evidence>
<dbReference type="PANTHER" id="PTHR11067:SF9">
    <property type="entry name" value="INOSINE TRIPHOSPHATE PYROPHOSPHATASE"/>
    <property type="match status" value="1"/>
</dbReference>
<comment type="similarity">
    <text evidence="2 13">Belongs to the HAM1 NTPase family.</text>
</comment>
<feature type="binding site" evidence="13">
    <location>
        <position position="185"/>
    </location>
    <ligand>
        <name>ITP</name>
        <dbReference type="ChEBI" id="CHEBI:61402"/>
    </ligand>
</feature>
<keyword evidence="5 13" id="KW-0547">Nucleotide-binding</keyword>
<evidence type="ECO:0000256" key="7">
    <source>
        <dbReference type="ARBA" id="ARBA00022842"/>
    </source>
</evidence>
<accession>A0A7S3PIM6</accession>
<protein>
    <recommendedName>
        <fullName evidence="13">Inosine triphosphate pyrophosphatase</fullName>
        <shortName evidence="13">ITPase</shortName>
        <shortName evidence="13">Inosine triphosphatase</shortName>
        <ecNumber evidence="13">3.6.1.66</ecNumber>
    </recommendedName>
    <alternativeName>
        <fullName evidence="13">Non-canonical purine NTP pyrophosphatase</fullName>
    </alternativeName>
    <alternativeName>
        <fullName evidence="13">Non-standard purine NTP pyrophosphatase</fullName>
    </alternativeName>
    <alternativeName>
        <fullName evidence="13">Nucleoside-triphosphate diphosphatase</fullName>
    </alternativeName>
    <alternativeName>
        <fullName evidence="13">Nucleoside-triphosphate pyrophosphatase</fullName>
        <shortName evidence="13">NTPase</shortName>
    </alternativeName>
    <alternativeName>
        <fullName evidence="13">XTP/dITP diphosphatase</fullName>
    </alternativeName>
</protein>
<keyword evidence="7 13" id="KW-0460">Magnesium</keyword>
<name>A0A7S3PIM6_9STRA</name>
<feature type="binding site" evidence="13">
    <location>
        <begin position="86"/>
        <end position="87"/>
    </location>
    <ligand>
        <name>ITP</name>
        <dbReference type="ChEBI" id="CHEBI:61402"/>
    </ligand>
</feature>
<keyword evidence="3 13" id="KW-0963">Cytoplasm</keyword>
<comment type="catalytic activity">
    <reaction evidence="13">
        <text>XTP + H2O = XMP + diphosphate + H(+)</text>
        <dbReference type="Rhea" id="RHEA:28610"/>
        <dbReference type="ChEBI" id="CHEBI:15377"/>
        <dbReference type="ChEBI" id="CHEBI:15378"/>
        <dbReference type="ChEBI" id="CHEBI:33019"/>
        <dbReference type="ChEBI" id="CHEBI:57464"/>
        <dbReference type="ChEBI" id="CHEBI:61314"/>
        <dbReference type="EC" id="3.6.1.66"/>
    </reaction>
</comment>
<feature type="binding site" evidence="13">
    <location>
        <begin position="190"/>
        <end position="191"/>
    </location>
    <ligand>
        <name>ITP</name>
        <dbReference type="ChEBI" id="CHEBI:61402"/>
    </ligand>
</feature>
<dbReference type="InterPro" id="IPR027502">
    <property type="entry name" value="ITPase"/>
</dbReference>
<organism evidence="14">
    <name type="scientific">Aplanochytrium stocchinoi</name>
    <dbReference type="NCBI Taxonomy" id="215587"/>
    <lineage>
        <taxon>Eukaryota</taxon>
        <taxon>Sar</taxon>
        <taxon>Stramenopiles</taxon>
        <taxon>Bigyra</taxon>
        <taxon>Labyrinthulomycetes</taxon>
        <taxon>Thraustochytrida</taxon>
        <taxon>Thraustochytriidae</taxon>
        <taxon>Aplanochytrium</taxon>
    </lineage>
</organism>
<dbReference type="GO" id="GO:0009117">
    <property type="term" value="P:nucleotide metabolic process"/>
    <property type="evidence" value="ECO:0007669"/>
    <property type="project" value="UniProtKB-KW"/>
</dbReference>
<keyword evidence="4 13" id="KW-0479">Metal-binding</keyword>
<dbReference type="InterPro" id="IPR029001">
    <property type="entry name" value="ITPase-like_fam"/>
</dbReference>
<evidence type="ECO:0000256" key="8">
    <source>
        <dbReference type="ARBA" id="ARBA00023080"/>
    </source>
</evidence>